<name>A0A382SLV1_9ZZZZ</name>
<feature type="transmembrane region" description="Helical" evidence="1">
    <location>
        <begin position="57"/>
        <end position="87"/>
    </location>
</feature>
<accession>A0A382SLV1</accession>
<evidence type="ECO:0000313" key="2">
    <source>
        <dbReference type="EMBL" id="SVD09891.1"/>
    </source>
</evidence>
<sequence>MAKSEQFTFDGGAATYIGTAILGWIITVVTFGIGYPWSLCMFHKWRTKHTMINGRRLIFTGGGFSLIGLWIKWLILTFLTFGIYFFWVIPSLNKWVVEHTDFEDEAKPEGDLV</sequence>
<dbReference type="AlphaFoldDB" id="A0A382SLV1"/>
<evidence type="ECO:0008006" key="3">
    <source>
        <dbReference type="Google" id="ProtNLM"/>
    </source>
</evidence>
<feature type="transmembrane region" description="Helical" evidence="1">
    <location>
        <begin position="13"/>
        <end position="37"/>
    </location>
</feature>
<organism evidence="2">
    <name type="scientific">marine metagenome</name>
    <dbReference type="NCBI Taxonomy" id="408172"/>
    <lineage>
        <taxon>unclassified sequences</taxon>
        <taxon>metagenomes</taxon>
        <taxon>ecological metagenomes</taxon>
    </lineage>
</organism>
<proteinExistence type="predicted"/>
<reference evidence="2" key="1">
    <citation type="submission" date="2018-05" db="EMBL/GenBank/DDBJ databases">
        <authorList>
            <person name="Lanie J.A."/>
            <person name="Ng W.-L."/>
            <person name="Kazmierczak K.M."/>
            <person name="Andrzejewski T.M."/>
            <person name="Davidsen T.M."/>
            <person name="Wayne K.J."/>
            <person name="Tettelin H."/>
            <person name="Glass J.I."/>
            <person name="Rusch D."/>
            <person name="Podicherti R."/>
            <person name="Tsui H.-C.T."/>
            <person name="Winkler M.E."/>
        </authorList>
    </citation>
    <scope>NUCLEOTIDE SEQUENCE</scope>
</reference>
<keyword evidence="1" id="KW-1133">Transmembrane helix</keyword>
<protein>
    <recommendedName>
        <fullName evidence="3">DUF898 domain-containing protein</fullName>
    </recommendedName>
</protein>
<keyword evidence="1" id="KW-0472">Membrane</keyword>
<gene>
    <name evidence="2" type="ORF">METZ01_LOCUS362745</name>
</gene>
<evidence type="ECO:0000256" key="1">
    <source>
        <dbReference type="SAM" id="Phobius"/>
    </source>
</evidence>
<dbReference type="EMBL" id="UINC01129472">
    <property type="protein sequence ID" value="SVD09891.1"/>
    <property type="molecule type" value="Genomic_DNA"/>
</dbReference>
<keyword evidence="1" id="KW-0812">Transmembrane</keyword>